<dbReference type="GO" id="GO:0004459">
    <property type="term" value="F:L-lactate dehydrogenase (NAD+) activity"/>
    <property type="evidence" value="ECO:0007669"/>
    <property type="project" value="UniProtKB-EC"/>
</dbReference>
<dbReference type="GO" id="GO:0005886">
    <property type="term" value="C:plasma membrane"/>
    <property type="evidence" value="ECO:0007669"/>
    <property type="project" value="TreeGrafter"/>
</dbReference>
<evidence type="ECO:0000256" key="4">
    <source>
        <dbReference type="ARBA" id="ARBA00023002"/>
    </source>
</evidence>
<dbReference type="PROSITE" id="PS00557">
    <property type="entry name" value="FMN_HYDROXY_ACID_DH_1"/>
    <property type="match status" value="1"/>
</dbReference>
<comment type="cofactor">
    <cofactor evidence="1">
        <name>FMN</name>
        <dbReference type="ChEBI" id="CHEBI:58210"/>
    </cofactor>
</comment>
<feature type="binding site" evidence="7">
    <location>
        <position position="283"/>
    </location>
    <ligand>
        <name>glyoxylate</name>
        <dbReference type="ChEBI" id="CHEBI:36655"/>
    </ligand>
</feature>
<dbReference type="GO" id="GO:0010181">
    <property type="term" value="F:FMN binding"/>
    <property type="evidence" value="ECO:0007669"/>
    <property type="project" value="InterPro"/>
</dbReference>
<sequence>MLPERVISHADFRRHAKRRLPHVLFDYVDGGAYDELTMERNRAGLTHMLLRQRVLCDMSSVRMETRLAGVDATMPVVLAPVGFAGMLARRGEVQAARAAQAAGVPFTLSTVGICAAEEVTNAVEPPWMQLYMIRDRAFMRDLLQRTWALGSRQLVFTVDLPAPGARYRDVRSGMSAQQNWRGSLRRAIDGLAHSGWLLDVYMSGRPHSFGNLAGAGIDMSSFATAWGWMRANFDASVSWPDVAFVRQNWPGAILLKGILDVEDARMAVDAGVDGIVVSNHGGRQLDGVRSSIEALPPIADAVDGRLDVLMDGGIVSGLDILKALANGARGCMLGRAWAFALAAGGEEGVSRMLSRIRDELRLAMIMTGCKDVRTAGRHLIDCKALGHAHL</sequence>
<evidence type="ECO:0000256" key="3">
    <source>
        <dbReference type="ARBA" id="ARBA00022643"/>
    </source>
</evidence>
<dbReference type="NCBIfam" id="NF008398">
    <property type="entry name" value="PRK11197.1"/>
    <property type="match status" value="1"/>
</dbReference>
<dbReference type="AlphaFoldDB" id="A0A4Q6XNY9"/>
<feature type="binding site" evidence="7">
    <location>
        <begin position="334"/>
        <end position="335"/>
    </location>
    <ligand>
        <name>FMN</name>
        <dbReference type="ChEBI" id="CHEBI:58210"/>
    </ligand>
</feature>
<dbReference type="GO" id="GO:0009060">
    <property type="term" value="P:aerobic respiration"/>
    <property type="evidence" value="ECO:0007669"/>
    <property type="project" value="TreeGrafter"/>
</dbReference>
<feature type="binding site" evidence="7">
    <location>
        <position position="27"/>
    </location>
    <ligand>
        <name>glyoxylate</name>
        <dbReference type="ChEBI" id="CHEBI:36655"/>
    </ligand>
</feature>
<reference evidence="9 10" key="1">
    <citation type="submission" date="2019-02" db="EMBL/GenBank/DDBJ databases">
        <authorList>
            <person name="Li Y."/>
        </authorList>
    </citation>
    <scope>NUCLEOTIDE SEQUENCE [LARGE SCALE GENOMIC DNA]</scope>
    <source>
        <strain evidence="9 10">3-7</strain>
    </source>
</reference>
<dbReference type="InterPro" id="IPR037396">
    <property type="entry name" value="FMN_HAD"/>
</dbReference>
<evidence type="ECO:0000259" key="8">
    <source>
        <dbReference type="PROSITE" id="PS51349"/>
    </source>
</evidence>
<gene>
    <name evidence="9" type="ORF">EWE75_23680</name>
</gene>
<name>A0A4Q6XNY9_9SPHN</name>
<feature type="active site" description="Proton acceptor" evidence="6">
    <location>
        <position position="280"/>
    </location>
</feature>
<feature type="binding site" evidence="7">
    <location>
        <begin position="80"/>
        <end position="82"/>
    </location>
    <ligand>
        <name>FMN</name>
        <dbReference type="ChEBI" id="CHEBI:58210"/>
    </ligand>
</feature>
<protein>
    <submittedName>
        <fullName evidence="9">L-lactate dehydrogenase</fullName>
        <ecNumber evidence="9">1.1.1.27</ecNumber>
    </submittedName>
</protein>
<dbReference type="Pfam" id="PF01070">
    <property type="entry name" value="FMN_dh"/>
    <property type="match status" value="1"/>
</dbReference>
<dbReference type="EMBL" id="SGIS01000093">
    <property type="protein sequence ID" value="RZF59082.1"/>
    <property type="molecule type" value="Genomic_DNA"/>
</dbReference>
<feature type="binding site" evidence="7">
    <location>
        <position position="280"/>
    </location>
    <ligand>
        <name>glyoxylate</name>
        <dbReference type="ChEBI" id="CHEBI:36655"/>
    </ligand>
</feature>
<dbReference type="InterPro" id="IPR008259">
    <property type="entry name" value="FMN_hydac_DH_AS"/>
</dbReference>
<feature type="binding site" evidence="7">
    <location>
        <position position="157"/>
    </location>
    <ligand>
        <name>FMN</name>
        <dbReference type="ChEBI" id="CHEBI:58210"/>
    </ligand>
</feature>
<evidence type="ECO:0000256" key="5">
    <source>
        <dbReference type="ARBA" id="ARBA00024042"/>
    </source>
</evidence>
<keyword evidence="2 7" id="KW-0285">Flavoprotein</keyword>
<dbReference type="FunFam" id="3.20.20.70:FF:000029">
    <property type="entry name" value="L-lactate dehydrogenase"/>
    <property type="match status" value="1"/>
</dbReference>
<feature type="binding site" evidence="7">
    <location>
        <position position="166"/>
    </location>
    <ligand>
        <name>glyoxylate</name>
        <dbReference type="ChEBI" id="CHEBI:36655"/>
    </ligand>
</feature>
<dbReference type="CDD" id="cd02809">
    <property type="entry name" value="alpha_hydroxyacid_oxid_FMN"/>
    <property type="match status" value="1"/>
</dbReference>
<keyword evidence="4 9" id="KW-0560">Oxidoreductase</keyword>
<dbReference type="InterPro" id="IPR013785">
    <property type="entry name" value="Aldolase_TIM"/>
</dbReference>
<proteinExistence type="inferred from homology"/>
<keyword evidence="10" id="KW-1185">Reference proteome</keyword>
<dbReference type="RefSeq" id="WP_130160508.1">
    <property type="nucleotide sequence ID" value="NZ_SGIS01000093.1"/>
</dbReference>
<dbReference type="Gene3D" id="3.20.20.70">
    <property type="entry name" value="Aldolase class I"/>
    <property type="match status" value="1"/>
</dbReference>
<evidence type="ECO:0000256" key="6">
    <source>
        <dbReference type="PIRSR" id="PIRSR000138-1"/>
    </source>
</evidence>
<dbReference type="EC" id="1.1.1.27" evidence="9"/>
<accession>A0A4Q6XNY9</accession>
<feature type="binding site" evidence="7">
    <location>
        <position position="129"/>
    </location>
    <ligand>
        <name>FMN</name>
        <dbReference type="ChEBI" id="CHEBI:58210"/>
    </ligand>
</feature>
<evidence type="ECO:0000313" key="9">
    <source>
        <dbReference type="EMBL" id="RZF59082.1"/>
    </source>
</evidence>
<dbReference type="SUPFAM" id="SSF51395">
    <property type="entry name" value="FMN-linked oxidoreductases"/>
    <property type="match status" value="1"/>
</dbReference>
<dbReference type="OrthoDB" id="9770452at2"/>
<feature type="binding site" evidence="7">
    <location>
        <position position="109"/>
    </location>
    <ligand>
        <name>FMN</name>
        <dbReference type="ChEBI" id="CHEBI:58210"/>
    </ligand>
</feature>
<comment type="similarity">
    <text evidence="5">Belongs to the FMN-dependent alpha-hydroxy acid dehydrogenase family.</text>
</comment>
<dbReference type="PANTHER" id="PTHR10578">
    <property type="entry name" value="S -2-HYDROXY-ACID OXIDASE-RELATED"/>
    <property type="match status" value="1"/>
</dbReference>
<evidence type="ECO:0000256" key="2">
    <source>
        <dbReference type="ARBA" id="ARBA00022630"/>
    </source>
</evidence>
<dbReference type="InterPro" id="IPR012133">
    <property type="entry name" value="Alpha-hydoxy_acid_DH_FMN"/>
</dbReference>
<feature type="binding site" evidence="7">
    <location>
        <position position="278"/>
    </location>
    <ligand>
        <name>FMN</name>
        <dbReference type="ChEBI" id="CHEBI:58210"/>
    </ligand>
</feature>
<feature type="binding site" evidence="7">
    <location>
        <position position="256"/>
    </location>
    <ligand>
        <name>FMN</name>
        <dbReference type="ChEBI" id="CHEBI:58210"/>
    </ligand>
</feature>
<feature type="domain" description="FMN hydroxy acid dehydrogenase" evidence="8">
    <location>
        <begin position="1"/>
        <end position="385"/>
    </location>
</feature>
<dbReference type="PANTHER" id="PTHR10578:SF85">
    <property type="entry name" value="L-LACTATE DEHYDROGENASE"/>
    <property type="match status" value="1"/>
</dbReference>
<dbReference type="Proteomes" id="UP000292085">
    <property type="component" value="Unassembled WGS sequence"/>
</dbReference>
<comment type="caution">
    <text evidence="9">The sequence shown here is derived from an EMBL/GenBank/DDBJ whole genome shotgun (WGS) entry which is preliminary data.</text>
</comment>
<feature type="binding site" evidence="7">
    <location>
        <position position="131"/>
    </location>
    <ligand>
        <name>glyoxylate</name>
        <dbReference type="ChEBI" id="CHEBI:36655"/>
    </ligand>
</feature>
<evidence type="ECO:0000313" key="10">
    <source>
        <dbReference type="Proteomes" id="UP000292085"/>
    </source>
</evidence>
<dbReference type="PIRSF" id="PIRSF000138">
    <property type="entry name" value="Al-hdrx_acd_dh"/>
    <property type="match status" value="1"/>
</dbReference>
<organism evidence="9 10">
    <name type="scientific">Sphingomonas populi</name>
    <dbReference type="NCBI Taxonomy" id="2484750"/>
    <lineage>
        <taxon>Bacteria</taxon>
        <taxon>Pseudomonadati</taxon>
        <taxon>Pseudomonadota</taxon>
        <taxon>Alphaproteobacteria</taxon>
        <taxon>Sphingomonadales</taxon>
        <taxon>Sphingomonadaceae</taxon>
        <taxon>Sphingomonas</taxon>
    </lineage>
</organism>
<evidence type="ECO:0000256" key="7">
    <source>
        <dbReference type="PIRSR" id="PIRSR000138-2"/>
    </source>
</evidence>
<keyword evidence="3 7" id="KW-0288">FMN</keyword>
<evidence type="ECO:0000256" key="1">
    <source>
        <dbReference type="ARBA" id="ARBA00001917"/>
    </source>
</evidence>
<dbReference type="PROSITE" id="PS51349">
    <property type="entry name" value="FMN_HYDROXY_ACID_DH_2"/>
    <property type="match status" value="1"/>
</dbReference>
<dbReference type="InterPro" id="IPR000262">
    <property type="entry name" value="FMN-dep_DH"/>
</dbReference>